<dbReference type="SUPFAM" id="SSF48008">
    <property type="entry name" value="GntR ligand-binding domain-like"/>
    <property type="match status" value="1"/>
</dbReference>
<dbReference type="Gene3D" id="1.10.10.10">
    <property type="entry name" value="Winged helix-like DNA-binding domain superfamily/Winged helix DNA-binding domain"/>
    <property type="match status" value="1"/>
</dbReference>
<dbReference type="CDD" id="cd07377">
    <property type="entry name" value="WHTH_GntR"/>
    <property type="match status" value="1"/>
</dbReference>
<keyword evidence="2" id="KW-0238">DNA-binding</keyword>
<gene>
    <name evidence="5" type="ORF">ACFP1B_15235</name>
</gene>
<dbReference type="SMART" id="SM00345">
    <property type="entry name" value="HTH_GNTR"/>
    <property type="match status" value="1"/>
</dbReference>
<evidence type="ECO:0000313" key="6">
    <source>
        <dbReference type="Proteomes" id="UP001596200"/>
    </source>
</evidence>
<comment type="caution">
    <text evidence="5">The sequence shown here is derived from an EMBL/GenBank/DDBJ whole genome shotgun (WGS) entry which is preliminary data.</text>
</comment>
<evidence type="ECO:0000256" key="1">
    <source>
        <dbReference type="ARBA" id="ARBA00023015"/>
    </source>
</evidence>
<evidence type="ECO:0000256" key="2">
    <source>
        <dbReference type="ARBA" id="ARBA00023125"/>
    </source>
</evidence>
<keyword evidence="3" id="KW-0804">Transcription</keyword>
<dbReference type="RefSeq" id="WP_386420221.1">
    <property type="nucleotide sequence ID" value="NZ_BAAATU010000033.1"/>
</dbReference>
<protein>
    <submittedName>
        <fullName evidence="5">FadR/GntR family transcriptional regulator</fullName>
    </submittedName>
</protein>
<proteinExistence type="predicted"/>
<dbReference type="PROSITE" id="PS50949">
    <property type="entry name" value="HTH_GNTR"/>
    <property type="match status" value="1"/>
</dbReference>
<accession>A0ABW1GIY3</accession>
<dbReference type="PANTHER" id="PTHR43537:SF47">
    <property type="entry name" value="REGULATORY PROTEIN GNTR HTH"/>
    <property type="match status" value="1"/>
</dbReference>
<dbReference type="SUPFAM" id="SSF46785">
    <property type="entry name" value="Winged helix' DNA-binding domain"/>
    <property type="match status" value="1"/>
</dbReference>
<dbReference type="EMBL" id="JBHSPU010000014">
    <property type="protein sequence ID" value="MFC5914769.1"/>
    <property type="molecule type" value="Genomic_DNA"/>
</dbReference>
<dbReference type="InterPro" id="IPR000524">
    <property type="entry name" value="Tscrpt_reg_HTH_GntR"/>
</dbReference>
<dbReference type="InterPro" id="IPR036390">
    <property type="entry name" value="WH_DNA-bd_sf"/>
</dbReference>
<organism evidence="5 6">
    <name type="scientific">Streptomyces pulveraceus</name>
    <dbReference type="NCBI Taxonomy" id="68258"/>
    <lineage>
        <taxon>Bacteria</taxon>
        <taxon>Bacillati</taxon>
        <taxon>Actinomycetota</taxon>
        <taxon>Actinomycetes</taxon>
        <taxon>Kitasatosporales</taxon>
        <taxon>Streptomycetaceae</taxon>
        <taxon>Streptomyces</taxon>
    </lineage>
</organism>
<dbReference type="Gene3D" id="1.20.120.530">
    <property type="entry name" value="GntR ligand-binding domain-like"/>
    <property type="match status" value="1"/>
</dbReference>
<dbReference type="InterPro" id="IPR036388">
    <property type="entry name" value="WH-like_DNA-bd_sf"/>
</dbReference>
<dbReference type="Proteomes" id="UP001596200">
    <property type="component" value="Unassembled WGS sequence"/>
</dbReference>
<dbReference type="Pfam" id="PF00392">
    <property type="entry name" value="GntR"/>
    <property type="match status" value="1"/>
</dbReference>
<dbReference type="SMART" id="SM00895">
    <property type="entry name" value="FCD"/>
    <property type="match status" value="1"/>
</dbReference>
<dbReference type="Pfam" id="PF07729">
    <property type="entry name" value="FCD"/>
    <property type="match status" value="1"/>
</dbReference>
<evidence type="ECO:0000256" key="3">
    <source>
        <dbReference type="ARBA" id="ARBA00023163"/>
    </source>
</evidence>
<dbReference type="PRINTS" id="PR00035">
    <property type="entry name" value="HTHGNTR"/>
</dbReference>
<dbReference type="PANTHER" id="PTHR43537">
    <property type="entry name" value="TRANSCRIPTIONAL REGULATOR, GNTR FAMILY"/>
    <property type="match status" value="1"/>
</dbReference>
<keyword evidence="1" id="KW-0805">Transcription regulation</keyword>
<reference evidence="6" key="1">
    <citation type="journal article" date="2019" name="Int. J. Syst. Evol. Microbiol.">
        <title>The Global Catalogue of Microorganisms (GCM) 10K type strain sequencing project: providing services to taxonomists for standard genome sequencing and annotation.</title>
        <authorList>
            <consortium name="The Broad Institute Genomics Platform"/>
            <consortium name="The Broad Institute Genome Sequencing Center for Infectious Disease"/>
            <person name="Wu L."/>
            <person name="Ma J."/>
        </authorList>
    </citation>
    <scope>NUCLEOTIDE SEQUENCE [LARGE SCALE GENOMIC DNA]</scope>
    <source>
        <strain evidence="6">JCM 4147</strain>
    </source>
</reference>
<feature type="domain" description="HTH gntR-type" evidence="4">
    <location>
        <begin position="8"/>
        <end position="76"/>
    </location>
</feature>
<sequence length="238" mass="25522">MREPRRAATLSAQAADQLREQIASGRWPVGSRIPSEHELVAILGISRNTVREAVRALVHLGLLEARAGDGTYVRVASEMEAVLLRRAATAHLSEVFELRAVLEEHAAGLAAQHRTSADVKRLRELLHKAHETNCAGEMTALADVDGSFHLAVVEAGGNALLTEVYKHLGSALAAAVAGLTWGREIAAEHDHWHTTLVEAIAAGDAVTARSAASALVRISRRAALGQEGAHERDCTERR</sequence>
<name>A0ABW1GIY3_9ACTN</name>
<evidence type="ECO:0000313" key="5">
    <source>
        <dbReference type="EMBL" id="MFC5914769.1"/>
    </source>
</evidence>
<dbReference type="InterPro" id="IPR008920">
    <property type="entry name" value="TF_FadR/GntR_C"/>
</dbReference>
<evidence type="ECO:0000259" key="4">
    <source>
        <dbReference type="PROSITE" id="PS50949"/>
    </source>
</evidence>
<keyword evidence="6" id="KW-1185">Reference proteome</keyword>
<dbReference type="InterPro" id="IPR011711">
    <property type="entry name" value="GntR_C"/>
</dbReference>